<sequence>MSKESDSTTPYWQYLDRNTHNTAKALLQYIARPFEGKKTVAKGFVYVLQEQKKGYIKIGSSGDTGWARPDAIKNCRITPIESLRTPRFHGALRCEKIVQKILEHRAKDLHDCRCGKVELHLEWFHVEFKFALVIVELVYTWMLDLPYDTSNEGAGELKDTWQRALESFQNDLKGQFPKDLKDFFRKDDWQRHHNHCDWEENMVRVDCPRDFDIPTRPNFLGIAELLTEDTNDLTVAHLEKNDRRPMAVGTTLNSRKNPTPSKNDTTQCLSTPPRQPAHRYPLRSRDRPKTAPPGSGKGKFREMEETLPASAPLESRFSDKHDFFDETPSKPGSRTKYKATGSSHILYRAKVNESEDESVDDDNDENEDEDYTVPESSSDDDGDGSESPCEEETEEEDKEHDDDNDDDEDEDESEEEVGSGSEEAETEEDVETGIDFNSHPGSRFKETLDLLKRNRKLPVQKMHVKLVKDKPKVKDSKQYITISSDSEEQTASDSDSTPQQAKDSRIVGPSARMANKIPQSLPRFNIDEVGDSAASARGDPKSDASRLKKPRAKHGRGRSLVESDIRSLAGNELVRRPRRASAATSATEVIGTFAQLGKEALVAGANITFNVNINYGTTYKR</sequence>
<reference evidence="2 3" key="1">
    <citation type="submission" date="2023-08" db="EMBL/GenBank/DDBJ databases">
        <title>Black Yeasts Isolated from many extreme environments.</title>
        <authorList>
            <person name="Coleine C."/>
            <person name="Stajich J.E."/>
            <person name="Selbmann L."/>
        </authorList>
    </citation>
    <scope>NUCLEOTIDE SEQUENCE [LARGE SCALE GENOMIC DNA]</scope>
    <source>
        <strain evidence="2 3">CCFEE 5792</strain>
    </source>
</reference>
<accession>A0AAV9NCC1</accession>
<comment type="caution">
    <text evidence="2">The sequence shown here is derived from an EMBL/GenBank/DDBJ whole genome shotgun (WGS) entry which is preliminary data.</text>
</comment>
<feature type="compositionally biased region" description="Acidic residues" evidence="1">
    <location>
        <begin position="354"/>
        <end position="432"/>
    </location>
</feature>
<dbReference type="Proteomes" id="UP001358417">
    <property type="component" value="Unassembled WGS sequence"/>
</dbReference>
<feature type="compositionally biased region" description="Polar residues" evidence="1">
    <location>
        <begin position="491"/>
        <end position="501"/>
    </location>
</feature>
<feature type="compositionally biased region" description="Basic and acidic residues" evidence="1">
    <location>
        <begin position="466"/>
        <end position="477"/>
    </location>
</feature>
<evidence type="ECO:0000313" key="3">
    <source>
        <dbReference type="Proteomes" id="UP001358417"/>
    </source>
</evidence>
<evidence type="ECO:0000256" key="1">
    <source>
        <dbReference type="SAM" id="MobiDB-lite"/>
    </source>
</evidence>
<feature type="region of interest" description="Disordered" evidence="1">
    <location>
        <begin position="239"/>
        <end position="560"/>
    </location>
</feature>
<feature type="compositionally biased region" description="Basic and acidic residues" evidence="1">
    <location>
        <begin position="443"/>
        <end position="452"/>
    </location>
</feature>
<keyword evidence="3" id="KW-1185">Reference proteome</keyword>
<feature type="compositionally biased region" description="Basic and acidic residues" evidence="1">
    <location>
        <begin position="316"/>
        <end position="328"/>
    </location>
</feature>
<dbReference type="GeneID" id="89971251"/>
<feature type="compositionally biased region" description="Basic residues" evidence="1">
    <location>
        <begin position="453"/>
        <end position="465"/>
    </location>
</feature>
<feature type="compositionally biased region" description="Basic residues" evidence="1">
    <location>
        <begin position="547"/>
        <end position="557"/>
    </location>
</feature>
<evidence type="ECO:0000313" key="2">
    <source>
        <dbReference type="EMBL" id="KAK5051405.1"/>
    </source>
</evidence>
<protein>
    <submittedName>
        <fullName evidence="2">Uncharacterized protein</fullName>
    </submittedName>
</protein>
<proteinExistence type="predicted"/>
<feature type="compositionally biased region" description="Polar residues" evidence="1">
    <location>
        <begin position="250"/>
        <end position="272"/>
    </location>
</feature>
<dbReference type="RefSeq" id="XP_064705632.1">
    <property type="nucleotide sequence ID" value="XM_064846652.1"/>
</dbReference>
<organism evidence="2 3">
    <name type="scientific">Exophiala bonariae</name>
    <dbReference type="NCBI Taxonomy" id="1690606"/>
    <lineage>
        <taxon>Eukaryota</taxon>
        <taxon>Fungi</taxon>
        <taxon>Dikarya</taxon>
        <taxon>Ascomycota</taxon>
        <taxon>Pezizomycotina</taxon>
        <taxon>Eurotiomycetes</taxon>
        <taxon>Chaetothyriomycetidae</taxon>
        <taxon>Chaetothyriales</taxon>
        <taxon>Herpotrichiellaceae</taxon>
        <taxon>Exophiala</taxon>
    </lineage>
</organism>
<dbReference type="AlphaFoldDB" id="A0AAV9NCC1"/>
<name>A0AAV9NCC1_9EURO</name>
<gene>
    <name evidence="2" type="ORF">LTR84_003057</name>
</gene>
<dbReference type="EMBL" id="JAVRRD010000015">
    <property type="protein sequence ID" value="KAK5051405.1"/>
    <property type="molecule type" value="Genomic_DNA"/>
</dbReference>